<keyword evidence="4" id="KW-0963">Cytoplasm</keyword>
<comment type="similarity">
    <text evidence="3">Belongs to the RNase PH family.</text>
</comment>
<sequence length="292" mass="32159">MARDTEISLNERAFILEALHKNVRLDGRRFDQLRPVELTFGEEHGSVKVQLGKTTVLVRISAELTTPRPERDCDGIFTVVVELNDMALPGYETGRPSELEVSLSRTLDKIVRRSNALDTESLCISKGMICWNVRADIHILDCDGGLVDASCLAIMAGLLHFRLPESTVRDGEVTVFTTEEKVPVQLNLTKIPLSVTFNLYDEGKIMLLDATTSEEAVSEGSLVVALDKTGEIALYSKPDGAPADPVNMVSSSTLALEKVRELNKLLSARLAEDKQMREKKRPTAGLSAAHER</sequence>
<dbReference type="GeneID" id="10029903"/>
<dbReference type="InterPro" id="IPR001247">
    <property type="entry name" value="ExoRNase_PH_dom1"/>
</dbReference>
<organism evidence="11">
    <name type="scientific">Arthroderma gypseum (strain ATCC MYA-4604 / CBS 118893)</name>
    <name type="common">Microsporum gypseum</name>
    <dbReference type="NCBI Taxonomy" id="535722"/>
    <lineage>
        <taxon>Eukaryota</taxon>
        <taxon>Fungi</taxon>
        <taxon>Dikarya</taxon>
        <taxon>Ascomycota</taxon>
        <taxon>Pezizomycotina</taxon>
        <taxon>Eurotiomycetes</taxon>
        <taxon>Eurotiomycetidae</taxon>
        <taxon>Onygenales</taxon>
        <taxon>Arthrodermataceae</taxon>
        <taxon>Nannizzia</taxon>
    </lineage>
</organism>
<keyword evidence="5" id="KW-0694">RNA-binding</keyword>
<dbReference type="InterPro" id="IPR027408">
    <property type="entry name" value="PNPase/RNase_PH_dom_sf"/>
</dbReference>
<keyword evidence="10" id="KW-0378">Hydrolase</keyword>
<dbReference type="OMA" id="GPQFENG"/>
<dbReference type="GO" id="GO:0034473">
    <property type="term" value="P:U1 snRNA 3'-end processing"/>
    <property type="evidence" value="ECO:0007669"/>
    <property type="project" value="EnsemblFungi"/>
</dbReference>
<evidence type="ECO:0000256" key="4">
    <source>
        <dbReference type="ARBA" id="ARBA00022490"/>
    </source>
</evidence>
<feature type="domain" description="Exoribonuclease phosphorolytic" evidence="9">
    <location>
        <begin position="191"/>
        <end position="249"/>
    </location>
</feature>
<dbReference type="GO" id="GO:0034476">
    <property type="term" value="P:U5 snRNA 3'-end processing"/>
    <property type="evidence" value="ECO:0007669"/>
    <property type="project" value="EnsemblFungi"/>
</dbReference>
<dbReference type="PANTHER" id="PTHR11097">
    <property type="entry name" value="EXOSOME COMPLEX EXONUCLEASE RIBOSOMAL RNA PROCESSING PROTEIN"/>
    <property type="match status" value="1"/>
</dbReference>
<proteinExistence type="inferred from homology"/>
<dbReference type="Gene3D" id="3.30.230.70">
    <property type="entry name" value="GHMP Kinase, N-terminal domain"/>
    <property type="match status" value="1"/>
</dbReference>
<dbReference type="InterPro" id="IPR050590">
    <property type="entry name" value="Exosome_comp_Rrp42_subfam"/>
</dbReference>
<dbReference type="SUPFAM" id="SSF54211">
    <property type="entry name" value="Ribosomal protein S5 domain 2-like"/>
    <property type="match status" value="1"/>
</dbReference>
<dbReference type="GO" id="GO:0000467">
    <property type="term" value="P:exonucleolytic trimming to generate mature 3'-end of 5.8S rRNA from tricistronic rRNA transcript (SSU-rRNA, 5.8S rRNA, LSU-rRNA)"/>
    <property type="evidence" value="ECO:0007669"/>
    <property type="project" value="EnsemblFungi"/>
</dbReference>
<evidence type="ECO:0000256" key="3">
    <source>
        <dbReference type="ARBA" id="ARBA00006678"/>
    </source>
</evidence>
<name>E4UPY9_ARTGP</name>
<dbReference type="GO" id="GO:0016075">
    <property type="term" value="P:rRNA catabolic process"/>
    <property type="evidence" value="ECO:0007669"/>
    <property type="project" value="TreeGrafter"/>
</dbReference>
<dbReference type="GO" id="GO:0035925">
    <property type="term" value="F:mRNA 3'-UTR AU-rich region binding"/>
    <property type="evidence" value="ECO:0007669"/>
    <property type="project" value="TreeGrafter"/>
</dbReference>
<evidence type="ECO:0000256" key="7">
    <source>
        <dbReference type="SAM" id="MobiDB-lite"/>
    </source>
</evidence>
<dbReference type="GO" id="GO:0071038">
    <property type="term" value="P:TRAMP-dependent tRNA surveillance pathway"/>
    <property type="evidence" value="ECO:0007669"/>
    <property type="project" value="EnsemblFungi"/>
</dbReference>
<dbReference type="Proteomes" id="UP000002669">
    <property type="component" value="Unassembled WGS sequence"/>
</dbReference>
<accession>E4UPY9</accession>
<dbReference type="HOGENOM" id="CLU_038194_0_0_1"/>
<dbReference type="Pfam" id="PF03725">
    <property type="entry name" value="RNase_PH_C"/>
    <property type="match status" value="1"/>
</dbReference>
<dbReference type="AlphaFoldDB" id="E4UPY9"/>
<keyword evidence="6" id="KW-0539">Nucleus</keyword>
<evidence type="ECO:0000259" key="9">
    <source>
        <dbReference type="Pfam" id="PF03725"/>
    </source>
</evidence>
<dbReference type="eggNOG" id="KOG1614">
    <property type="taxonomic scope" value="Eukaryota"/>
</dbReference>
<feature type="domain" description="Exoribonuclease phosphorolytic" evidence="8">
    <location>
        <begin position="32"/>
        <end position="164"/>
    </location>
</feature>
<reference evidence="11" key="1">
    <citation type="journal article" date="2012" name="MBio">
        <title>Comparative genome analysis of Trichophyton rubrum and related dermatophytes reveals candidate genes involved in infection.</title>
        <authorList>
            <person name="Martinez D.A."/>
            <person name="Oliver B.G."/>
            <person name="Graeser Y."/>
            <person name="Goldberg J.M."/>
            <person name="Li W."/>
            <person name="Martinez-Rossi N.M."/>
            <person name="Monod M."/>
            <person name="Shelest E."/>
            <person name="Barton R.C."/>
            <person name="Birch E."/>
            <person name="Brakhage A.A."/>
            <person name="Chen Z."/>
            <person name="Gurr S.J."/>
            <person name="Heiman D."/>
            <person name="Heitman J."/>
            <person name="Kosti I."/>
            <person name="Rossi A."/>
            <person name="Saif S."/>
            <person name="Samalova M."/>
            <person name="Saunders C.W."/>
            <person name="Shea T."/>
            <person name="Summerbell R.C."/>
            <person name="Xu J."/>
            <person name="Young S."/>
            <person name="Zeng Q."/>
            <person name="Birren B.W."/>
            <person name="Cuomo C.A."/>
            <person name="White T.C."/>
        </authorList>
    </citation>
    <scope>NUCLEOTIDE SEQUENCE [LARGE SCALE GENOMIC DNA]</scope>
    <source>
        <strain evidence="11">ATCC MYA-4604 / CBS 118893</strain>
    </source>
</reference>
<dbReference type="GO" id="GO:0000176">
    <property type="term" value="C:nuclear exosome (RNase complex)"/>
    <property type="evidence" value="ECO:0007669"/>
    <property type="project" value="EnsemblFungi"/>
</dbReference>
<evidence type="ECO:0000256" key="2">
    <source>
        <dbReference type="ARBA" id="ARBA00004496"/>
    </source>
</evidence>
<evidence type="ECO:0000313" key="11">
    <source>
        <dbReference type="Proteomes" id="UP000002669"/>
    </source>
</evidence>
<dbReference type="InterPro" id="IPR036345">
    <property type="entry name" value="ExoRNase_PH_dom2_sf"/>
</dbReference>
<dbReference type="OrthoDB" id="10264038at2759"/>
<dbReference type="InterPro" id="IPR033100">
    <property type="entry name" value="Rrp45"/>
</dbReference>
<dbReference type="SUPFAM" id="SSF55666">
    <property type="entry name" value="Ribonuclease PH domain 2-like"/>
    <property type="match status" value="1"/>
</dbReference>
<evidence type="ECO:0000256" key="5">
    <source>
        <dbReference type="ARBA" id="ARBA00022884"/>
    </source>
</evidence>
<dbReference type="GO" id="GO:0000177">
    <property type="term" value="C:cytoplasmic exosome (RNase complex)"/>
    <property type="evidence" value="ECO:0007669"/>
    <property type="project" value="EnsemblFungi"/>
</dbReference>
<dbReference type="InterPro" id="IPR015847">
    <property type="entry name" value="ExoRNase_PH_dom2"/>
</dbReference>
<dbReference type="InParanoid" id="E4UPY9"/>
<evidence type="ECO:0000256" key="6">
    <source>
        <dbReference type="ARBA" id="ARBA00023242"/>
    </source>
</evidence>
<dbReference type="EMBL" id="DS989823">
    <property type="protein sequence ID" value="EFQ99123.1"/>
    <property type="molecule type" value="Genomic_DNA"/>
</dbReference>
<dbReference type="GO" id="GO:0071035">
    <property type="term" value="P:nuclear polyadenylation-dependent rRNA catabolic process"/>
    <property type="evidence" value="ECO:0007669"/>
    <property type="project" value="EnsemblFungi"/>
</dbReference>
<dbReference type="FunCoup" id="E4UPY9">
    <property type="interactions" value="908"/>
</dbReference>
<dbReference type="RefSeq" id="XP_003174606.1">
    <property type="nucleotide sequence ID" value="XM_003174558.1"/>
</dbReference>
<dbReference type="InterPro" id="IPR020568">
    <property type="entry name" value="Ribosomal_Su5_D2-typ_SF"/>
</dbReference>
<evidence type="ECO:0000313" key="10">
    <source>
        <dbReference type="EMBL" id="EFQ99123.1"/>
    </source>
</evidence>
<dbReference type="CDD" id="cd11368">
    <property type="entry name" value="RNase_PH_RRP45"/>
    <property type="match status" value="1"/>
</dbReference>
<keyword evidence="11" id="KW-1185">Reference proteome</keyword>
<comment type="subcellular location">
    <subcellularLocation>
        <location evidence="2">Cytoplasm</location>
    </subcellularLocation>
    <subcellularLocation>
        <location evidence="1">Nucleus</location>
    </subcellularLocation>
</comment>
<dbReference type="GO" id="GO:0034475">
    <property type="term" value="P:U4 snRNA 3'-end processing"/>
    <property type="evidence" value="ECO:0007669"/>
    <property type="project" value="EnsemblFungi"/>
</dbReference>
<dbReference type="STRING" id="535722.E4UPY9"/>
<protein>
    <submittedName>
        <fullName evidence="10">Exosome complex exonuclease RRP45</fullName>
    </submittedName>
</protein>
<dbReference type="Pfam" id="PF01138">
    <property type="entry name" value="RNase_PH"/>
    <property type="match status" value="1"/>
</dbReference>
<keyword evidence="10" id="KW-0540">Nuclease</keyword>
<dbReference type="VEuPathDB" id="FungiDB:MGYG_02135"/>
<gene>
    <name evidence="10" type="ORF">MGYG_02135</name>
</gene>
<dbReference type="PANTHER" id="PTHR11097:SF14">
    <property type="entry name" value="EXOSOME COMPLEX COMPONENT RRP45"/>
    <property type="match status" value="1"/>
</dbReference>
<evidence type="ECO:0000256" key="1">
    <source>
        <dbReference type="ARBA" id="ARBA00004123"/>
    </source>
</evidence>
<feature type="region of interest" description="Disordered" evidence="7">
    <location>
        <begin position="270"/>
        <end position="292"/>
    </location>
</feature>
<dbReference type="GO" id="GO:0005730">
    <property type="term" value="C:nucleolus"/>
    <property type="evidence" value="ECO:0007669"/>
    <property type="project" value="EnsemblFungi"/>
</dbReference>
<keyword evidence="10" id="KW-0269">Exonuclease</keyword>
<evidence type="ECO:0000259" key="8">
    <source>
        <dbReference type="Pfam" id="PF01138"/>
    </source>
</evidence>
<dbReference type="GO" id="GO:0071028">
    <property type="term" value="P:nuclear mRNA surveillance"/>
    <property type="evidence" value="ECO:0007669"/>
    <property type="project" value="TreeGrafter"/>
</dbReference>
<dbReference type="GO" id="GO:0004527">
    <property type="term" value="F:exonuclease activity"/>
    <property type="evidence" value="ECO:0007669"/>
    <property type="project" value="UniProtKB-KW"/>
</dbReference>